<dbReference type="AlphaFoldDB" id="A0A9D1HCU7"/>
<dbReference type="SUPFAM" id="SSF47413">
    <property type="entry name" value="lambda repressor-like DNA-binding domains"/>
    <property type="match status" value="1"/>
</dbReference>
<comment type="caution">
    <text evidence="3">The sequence shown here is derived from an EMBL/GenBank/DDBJ whole genome shotgun (WGS) entry which is preliminary data.</text>
</comment>
<dbReference type="PROSITE" id="PS50943">
    <property type="entry name" value="HTH_CROC1"/>
    <property type="match status" value="1"/>
</dbReference>
<name>A0A9D1HCU7_9FIRM</name>
<evidence type="ECO:0000313" key="4">
    <source>
        <dbReference type="Proteomes" id="UP000824159"/>
    </source>
</evidence>
<accession>A0A9D1HCU7</accession>
<evidence type="ECO:0000256" key="1">
    <source>
        <dbReference type="ARBA" id="ARBA00023125"/>
    </source>
</evidence>
<gene>
    <name evidence="3" type="ORF">IAD12_06485</name>
</gene>
<proteinExistence type="predicted"/>
<dbReference type="InterPro" id="IPR001387">
    <property type="entry name" value="Cro/C1-type_HTH"/>
</dbReference>
<keyword evidence="1" id="KW-0238">DNA-binding</keyword>
<dbReference type="EMBL" id="DVLX01000083">
    <property type="protein sequence ID" value="HIT99883.1"/>
    <property type="molecule type" value="Genomic_DNA"/>
</dbReference>
<sequence length="107" mass="12392">MRDIIGQRLKELRTEANMTQEKIAKALNISREAYSLYETNKRQMNYDTICAAARLYNVSTDYLLGNSSFKKSFNLSTDEITLLNFYRNSDKRGQKAIIEVAKIMDPK</sequence>
<dbReference type="Proteomes" id="UP000824159">
    <property type="component" value="Unassembled WGS sequence"/>
</dbReference>
<reference evidence="3" key="2">
    <citation type="journal article" date="2021" name="PeerJ">
        <title>Extensive microbial diversity within the chicken gut microbiome revealed by metagenomics and culture.</title>
        <authorList>
            <person name="Gilroy R."/>
            <person name="Ravi A."/>
            <person name="Getino M."/>
            <person name="Pursley I."/>
            <person name="Horton D.L."/>
            <person name="Alikhan N.F."/>
            <person name="Baker D."/>
            <person name="Gharbi K."/>
            <person name="Hall N."/>
            <person name="Watson M."/>
            <person name="Adriaenssens E.M."/>
            <person name="Foster-Nyarko E."/>
            <person name="Jarju S."/>
            <person name="Secka A."/>
            <person name="Antonio M."/>
            <person name="Oren A."/>
            <person name="Chaudhuri R.R."/>
            <person name="La Ragione R."/>
            <person name="Hildebrand F."/>
            <person name="Pallen M.J."/>
        </authorList>
    </citation>
    <scope>NUCLEOTIDE SEQUENCE</scope>
    <source>
        <strain evidence="3">CHK176-22527</strain>
    </source>
</reference>
<dbReference type="InterPro" id="IPR010982">
    <property type="entry name" value="Lambda_DNA-bd_dom_sf"/>
</dbReference>
<dbReference type="CDD" id="cd00093">
    <property type="entry name" value="HTH_XRE"/>
    <property type="match status" value="1"/>
</dbReference>
<dbReference type="Pfam" id="PF01381">
    <property type="entry name" value="HTH_3"/>
    <property type="match status" value="1"/>
</dbReference>
<protein>
    <submittedName>
        <fullName evidence="3">Helix-turn-helix transcriptional regulator</fullName>
    </submittedName>
</protein>
<feature type="domain" description="HTH cro/C1-type" evidence="2">
    <location>
        <begin position="9"/>
        <end position="63"/>
    </location>
</feature>
<reference evidence="3" key="1">
    <citation type="submission" date="2020-10" db="EMBL/GenBank/DDBJ databases">
        <authorList>
            <person name="Gilroy R."/>
        </authorList>
    </citation>
    <scope>NUCLEOTIDE SEQUENCE</scope>
    <source>
        <strain evidence="3">CHK176-22527</strain>
    </source>
</reference>
<organism evidence="3 4">
    <name type="scientific">Candidatus Allocopromorpha excrementavium</name>
    <dbReference type="NCBI Taxonomy" id="2840741"/>
    <lineage>
        <taxon>Bacteria</taxon>
        <taxon>Bacillati</taxon>
        <taxon>Bacillota</taxon>
        <taxon>Clostridia</taxon>
        <taxon>Eubacteriales</taxon>
        <taxon>Eubacteriaceae</taxon>
        <taxon>Eubacteriaceae incertae sedis</taxon>
        <taxon>Candidatus Allocopromorpha</taxon>
    </lineage>
</organism>
<dbReference type="PANTHER" id="PTHR46558:SF11">
    <property type="entry name" value="HTH-TYPE TRANSCRIPTIONAL REGULATOR XRE"/>
    <property type="match status" value="1"/>
</dbReference>
<dbReference type="GO" id="GO:0003677">
    <property type="term" value="F:DNA binding"/>
    <property type="evidence" value="ECO:0007669"/>
    <property type="project" value="UniProtKB-KW"/>
</dbReference>
<dbReference type="SMART" id="SM00530">
    <property type="entry name" value="HTH_XRE"/>
    <property type="match status" value="1"/>
</dbReference>
<dbReference type="PANTHER" id="PTHR46558">
    <property type="entry name" value="TRACRIPTIONAL REGULATORY PROTEIN-RELATED-RELATED"/>
    <property type="match status" value="1"/>
</dbReference>
<evidence type="ECO:0000313" key="3">
    <source>
        <dbReference type="EMBL" id="HIT99883.1"/>
    </source>
</evidence>
<dbReference type="Gene3D" id="1.10.260.40">
    <property type="entry name" value="lambda repressor-like DNA-binding domains"/>
    <property type="match status" value="1"/>
</dbReference>
<evidence type="ECO:0000259" key="2">
    <source>
        <dbReference type="PROSITE" id="PS50943"/>
    </source>
</evidence>